<evidence type="ECO:0000313" key="3">
    <source>
        <dbReference type="EMBL" id="MFC3551945.1"/>
    </source>
</evidence>
<keyword evidence="2" id="KW-0472">Membrane</keyword>
<comment type="caution">
    <text evidence="3">The sequence shown here is derived from an EMBL/GenBank/DDBJ whole genome shotgun (WGS) entry which is preliminary data.</text>
</comment>
<evidence type="ECO:0008006" key="5">
    <source>
        <dbReference type="Google" id="ProtNLM"/>
    </source>
</evidence>
<organism evidence="3 4">
    <name type="scientific">Lysobacter cavernae</name>
    <dbReference type="NCBI Taxonomy" id="1685901"/>
    <lineage>
        <taxon>Bacteria</taxon>
        <taxon>Pseudomonadati</taxon>
        <taxon>Pseudomonadota</taxon>
        <taxon>Gammaproteobacteria</taxon>
        <taxon>Lysobacterales</taxon>
        <taxon>Lysobacteraceae</taxon>
        <taxon>Lysobacter</taxon>
    </lineage>
</organism>
<feature type="region of interest" description="Disordered" evidence="1">
    <location>
        <begin position="462"/>
        <end position="511"/>
    </location>
</feature>
<accession>A0ABV7RVD8</accession>
<protein>
    <recommendedName>
        <fullName evidence="5">DUF4175 domain-containing protein</fullName>
    </recommendedName>
</protein>
<proteinExistence type="predicted"/>
<gene>
    <name evidence="3" type="ORF">ACFOLC_13120</name>
</gene>
<sequence length="732" mass="80770">MTAALLLRNALRTARQRRALDIAWRALPWLLAAATLALRLSGSATAIAVLLAGAVALVVVALYLARRLDTRWLVRELDAQRRDLEDSSDLLFASESSLTGLERLQRARLQQRLQASGAPDLRPRWSTRAIVVGAILATLVIAAIVSWPSRPQAAFDNVLAHVTGEAAAPTHTRMLEQRLQVTPPAYTRQPAREERGLDAKAPQGTRLQWMFRLAPQPTVAALVFHDGRRVALRRVGETWHGEHVLMKSALYRLELRDALPLREAKAHRLDAIADRPPQLRVLEPDRSLSLLTPGQRSWAVAFEASDDYGVAPSAQLRITLAQGSGENITFREQTMALHGRGSATVKRYAQRLELAALGLAAGDDLIVQLIVHDNRTPQPQSARSPSLILRWPSDLGTQTTGLEGMVKKVLPAYFRSQRQIIIDAEALLKQKKKLAGDHYLQRSDEIGVDQRLLRLRYGQFLGEESDGAPQPPPTNDAEDAHDESRAPDAPHDETAAPAHDDEHATPGRAPTFGEDAAVLEQYGHTHDHAEAATLLDPDTRTILKAALDQMWQSELNLRQGHPELALPYAYRALKHIKEVQQASRIYLARVGPELPPIDESRRLGGDRAGLGRRDDALVATTAADPTLATLWQALDEAPSAPRGTTVADFDAIDFTALERWLREHEARIADPLAFVTAIDALRNDPDCTPCRRHLRALLWPLLPRPAATVPRRGGGDASGRRYLDALRQEATQ</sequence>
<keyword evidence="2" id="KW-1133">Transmembrane helix</keyword>
<keyword evidence="2" id="KW-0812">Transmembrane</keyword>
<dbReference type="EMBL" id="JBHRXK010000006">
    <property type="protein sequence ID" value="MFC3551945.1"/>
    <property type="molecule type" value="Genomic_DNA"/>
</dbReference>
<feature type="transmembrane region" description="Helical" evidence="2">
    <location>
        <begin position="46"/>
        <end position="65"/>
    </location>
</feature>
<dbReference type="RefSeq" id="WP_386759710.1">
    <property type="nucleotide sequence ID" value="NZ_JBHRXK010000006.1"/>
</dbReference>
<feature type="compositionally biased region" description="Basic and acidic residues" evidence="1">
    <location>
        <begin position="482"/>
        <end position="505"/>
    </location>
</feature>
<reference evidence="4" key="1">
    <citation type="journal article" date="2019" name="Int. J. Syst. Evol. Microbiol.">
        <title>The Global Catalogue of Microorganisms (GCM) 10K type strain sequencing project: providing services to taxonomists for standard genome sequencing and annotation.</title>
        <authorList>
            <consortium name="The Broad Institute Genomics Platform"/>
            <consortium name="The Broad Institute Genome Sequencing Center for Infectious Disease"/>
            <person name="Wu L."/>
            <person name="Ma J."/>
        </authorList>
    </citation>
    <scope>NUCLEOTIDE SEQUENCE [LARGE SCALE GENOMIC DNA]</scope>
    <source>
        <strain evidence="4">KCTC 42875</strain>
    </source>
</reference>
<feature type="transmembrane region" description="Helical" evidence="2">
    <location>
        <begin position="129"/>
        <end position="147"/>
    </location>
</feature>
<evidence type="ECO:0000313" key="4">
    <source>
        <dbReference type="Proteomes" id="UP001595740"/>
    </source>
</evidence>
<keyword evidence="4" id="KW-1185">Reference proteome</keyword>
<name>A0ABV7RVD8_9GAMM</name>
<dbReference type="Proteomes" id="UP001595740">
    <property type="component" value="Unassembled WGS sequence"/>
</dbReference>
<feature type="transmembrane region" description="Helical" evidence="2">
    <location>
        <begin position="22"/>
        <end position="40"/>
    </location>
</feature>
<evidence type="ECO:0000256" key="1">
    <source>
        <dbReference type="SAM" id="MobiDB-lite"/>
    </source>
</evidence>
<evidence type="ECO:0000256" key="2">
    <source>
        <dbReference type="SAM" id="Phobius"/>
    </source>
</evidence>